<proteinExistence type="predicted"/>
<protein>
    <submittedName>
        <fullName evidence="1">Uncharacterized protein</fullName>
    </submittedName>
</protein>
<comment type="caution">
    <text evidence="1">The sequence shown here is derived from an EMBL/GenBank/DDBJ whole genome shotgun (WGS) entry which is preliminary data.</text>
</comment>
<dbReference type="RefSeq" id="WP_377554887.1">
    <property type="nucleotide sequence ID" value="NZ_JBHUHQ010000002.1"/>
</dbReference>
<keyword evidence="2" id="KW-1185">Reference proteome</keyword>
<sequence length="57" mass="6109">MDLCVKGSAYAYASNSKYPTSDKRVWSSDDAGYYGSNKHLGITATYYARCLGCGGAL</sequence>
<organism evidence="1 2">
    <name type="scientific">Ornithinibacillus salinisoli</name>
    <dbReference type="NCBI Taxonomy" id="1848459"/>
    <lineage>
        <taxon>Bacteria</taxon>
        <taxon>Bacillati</taxon>
        <taxon>Bacillota</taxon>
        <taxon>Bacilli</taxon>
        <taxon>Bacillales</taxon>
        <taxon>Bacillaceae</taxon>
        <taxon>Ornithinibacillus</taxon>
    </lineage>
</organism>
<dbReference type="Proteomes" id="UP001597383">
    <property type="component" value="Unassembled WGS sequence"/>
</dbReference>
<evidence type="ECO:0000313" key="2">
    <source>
        <dbReference type="Proteomes" id="UP001597383"/>
    </source>
</evidence>
<reference evidence="2" key="1">
    <citation type="journal article" date="2019" name="Int. J. Syst. Evol. Microbiol.">
        <title>The Global Catalogue of Microorganisms (GCM) 10K type strain sequencing project: providing services to taxonomists for standard genome sequencing and annotation.</title>
        <authorList>
            <consortium name="The Broad Institute Genomics Platform"/>
            <consortium name="The Broad Institute Genome Sequencing Center for Infectious Disease"/>
            <person name="Wu L."/>
            <person name="Ma J."/>
        </authorList>
    </citation>
    <scope>NUCLEOTIDE SEQUENCE [LARGE SCALE GENOMIC DNA]</scope>
    <source>
        <strain evidence="2">R28</strain>
    </source>
</reference>
<name>A0ABW4VWJ7_9BACI</name>
<accession>A0ABW4VWJ7</accession>
<dbReference type="EMBL" id="JBHUHQ010000002">
    <property type="protein sequence ID" value="MFD2043076.1"/>
    <property type="molecule type" value="Genomic_DNA"/>
</dbReference>
<evidence type="ECO:0000313" key="1">
    <source>
        <dbReference type="EMBL" id="MFD2043076.1"/>
    </source>
</evidence>
<gene>
    <name evidence="1" type="ORF">ACFSJF_01965</name>
</gene>